<proteinExistence type="predicted"/>
<evidence type="ECO:0000256" key="1">
    <source>
        <dbReference type="SAM" id="MobiDB-lite"/>
    </source>
</evidence>
<dbReference type="EMBL" id="SZYD01000011">
    <property type="protein sequence ID" value="KAD4888415.1"/>
    <property type="molecule type" value="Genomic_DNA"/>
</dbReference>
<dbReference type="PANTHER" id="PTHR11439">
    <property type="entry name" value="GAG-POL-RELATED RETROTRANSPOSON"/>
    <property type="match status" value="1"/>
</dbReference>
<dbReference type="Gene3D" id="3.30.420.10">
    <property type="entry name" value="Ribonuclease H-like superfamily/Ribonuclease H"/>
    <property type="match status" value="1"/>
</dbReference>
<dbReference type="PROSITE" id="PS50994">
    <property type="entry name" value="INTEGRASE"/>
    <property type="match status" value="1"/>
</dbReference>
<dbReference type="OrthoDB" id="414945at2759"/>
<dbReference type="PANTHER" id="PTHR11439:SF513">
    <property type="entry name" value="RNA-DIRECTED DNA POLYMERASE"/>
    <property type="match status" value="1"/>
</dbReference>
<dbReference type="CDD" id="cd09272">
    <property type="entry name" value="RNase_HI_RT_Ty1"/>
    <property type="match status" value="1"/>
</dbReference>
<dbReference type="Proteomes" id="UP000326396">
    <property type="component" value="Linkage Group LG19"/>
</dbReference>
<evidence type="ECO:0000313" key="3">
    <source>
        <dbReference type="EMBL" id="KAD4888415.1"/>
    </source>
</evidence>
<dbReference type="InterPro" id="IPR013103">
    <property type="entry name" value="RVT_2"/>
</dbReference>
<dbReference type="GO" id="GO:0003676">
    <property type="term" value="F:nucleic acid binding"/>
    <property type="evidence" value="ECO:0007669"/>
    <property type="project" value="InterPro"/>
</dbReference>
<accession>A0A5N6NJS0</accession>
<feature type="domain" description="Integrase catalytic" evidence="2">
    <location>
        <begin position="1"/>
        <end position="108"/>
    </location>
</feature>
<dbReference type="Pfam" id="PF07727">
    <property type="entry name" value="RVT_2"/>
    <property type="match status" value="1"/>
</dbReference>
<dbReference type="InterPro" id="IPR057670">
    <property type="entry name" value="SH3_retrovirus"/>
</dbReference>
<dbReference type="InterPro" id="IPR043502">
    <property type="entry name" value="DNA/RNA_pol_sf"/>
</dbReference>
<dbReference type="InterPro" id="IPR036397">
    <property type="entry name" value="RNaseH_sf"/>
</dbReference>
<dbReference type="Pfam" id="PF25597">
    <property type="entry name" value="SH3_retrovirus"/>
    <property type="match status" value="1"/>
</dbReference>
<dbReference type="GO" id="GO:0015074">
    <property type="term" value="P:DNA integration"/>
    <property type="evidence" value="ECO:0007669"/>
    <property type="project" value="InterPro"/>
</dbReference>
<dbReference type="SUPFAM" id="SSF53098">
    <property type="entry name" value="Ribonuclease H-like"/>
    <property type="match status" value="1"/>
</dbReference>
<feature type="region of interest" description="Disordered" evidence="1">
    <location>
        <begin position="721"/>
        <end position="742"/>
    </location>
</feature>
<evidence type="ECO:0000313" key="4">
    <source>
        <dbReference type="Proteomes" id="UP000326396"/>
    </source>
</evidence>
<dbReference type="InterPro" id="IPR012337">
    <property type="entry name" value="RNaseH-like_sf"/>
</dbReference>
<gene>
    <name evidence="3" type="ORF">E3N88_20488</name>
</gene>
<comment type="caution">
    <text evidence="3">The sequence shown here is derived from an EMBL/GenBank/DDBJ whole genome shotgun (WGS) entry which is preliminary data.</text>
</comment>
<dbReference type="SUPFAM" id="SSF56672">
    <property type="entry name" value="DNA/RNA polymerases"/>
    <property type="match status" value="1"/>
</dbReference>
<name>A0A5N6NJS0_9ASTR</name>
<protein>
    <recommendedName>
        <fullName evidence="2">Integrase catalytic domain-containing protein</fullName>
    </recommendedName>
</protein>
<sequence>MVKTQFGKQIKRIRCDNGGKFVFNRMKDFYTQEGILLETTCPHTLQQNGVVEQKDRHLLETARALMFQGHLPKKFWGECVQTATFIINQLPSKVVRHQTPYEIVFGVKPDYGFMRTMGCLAYYHSTETGGDKFEPRGRPSVFVGYPSGTKGYKLLDIEHGKIIISRDVKFFEKIFPFSKIKEKAPDMFMFDEQMAFEDEFDKNIPNKQNTCDDGDKIFQNDTVQLNENMNSCPMNEPIDGTDSQLNGKESAGPTTQPIDVTKLSTEAINEELNDFVMDKVDIPRKKRNRTQPAHLRDYNVKFSPSIDHTKPVPEKTSSTNEIQALEVNDTWSLQELPEGKHAIDSKWVYKIKYKPDGTVERYKARLVTKGYTQIEGVDYHDTFAPVAKLVTVRTLITIAVKRNWLLHQLDVNNAFLHGDLKEEVYMKVPQGFFKKDETRACRLKKSLYGLKQASRTWYQKFTNALIDIGYTQSKADHSLFVFQEKELFVAILIYVDDVIISGKVARTPDGMVLSQRKYTMDIIEESGLLGTRPSTFPMEQNVKFDPSPESPKTDAQQYRRLIDRLLYLQATRPDVTYLVNILSQFVSDPREAHMVAATRILRYLKSTPGQGIFIPKGGGLKLNAYCDSDWLGCSFTRRSRTGYLLQIGGTPVSCKSKNQSLVSRSSAEAEYRAMASAVVTPRNFQFGSVKTVTNGSNSLNWAYWALPGPAAVRGGPTRSPFAVRDQHRGGLTSGIRRGTRRRNGGPIAPFSTIVNLIEAPHLKIEAHFSLGSSKDHHHHLVCRRSCCPEVLGSLLARFQHHLSPVSEIVWMRWLLQDFQIYMTDPTPLFCDNQDARHIANDPVFHKRTKHVEMDCYFVRERVTSGKIHLLNIDSKHQVADLFTKALGAQQLQFLLRKLGIRDLHAPA</sequence>
<dbReference type="AlphaFoldDB" id="A0A5N6NJS0"/>
<reference evidence="3 4" key="1">
    <citation type="submission" date="2019-05" db="EMBL/GenBank/DDBJ databases">
        <title>Mikania micrantha, genome provides insights into the molecular mechanism of rapid growth.</title>
        <authorList>
            <person name="Liu B."/>
        </authorList>
    </citation>
    <scope>NUCLEOTIDE SEQUENCE [LARGE SCALE GENOMIC DNA]</scope>
    <source>
        <strain evidence="3">NLD-2019</strain>
        <tissue evidence="3">Leaf</tissue>
    </source>
</reference>
<organism evidence="3 4">
    <name type="scientific">Mikania micrantha</name>
    <name type="common">bitter vine</name>
    <dbReference type="NCBI Taxonomy" id="192012"/>
    <lineage>
        <taxon>Eukaryota</taxon>
        <taxon>Viridiplantae</taxon>
        <taxon>Streptophyta</taxon>
        <taxon>Embryophyta</taxon>
        <taxon>Tracheophyta</taxon>
        <taxon>Spermatophyta</taxon>
        <taxon>Magnoliopsida</taxon>
        <taxon>eudicotyledons</taxon>
        <taxon>Gunneridae</taxon>
        <taxon>Pentapetalae</taxon>
        <taxon>asterids</taxon>
        <taxon>campanulids</taxon>
        <taxon>Asterales</taxon>
        <taxon>Asteraceae</taxon>
        <taxon>Asteroideae</taxon>
        <taxon>Heliantheae alliance</taxon>
        <taxon>Eupatorieae</taxon>
        <taxon>Mikania</taxon>
    </lineage>
</organism>
<evidence type="ECO:0000259" key="2">
    <source>
        <dbReference type="PROSITE" id="PS50994"/>
    </source>
</evidence>
<dbReference type="InterPro" id="IPR001584">
    <property type="entry name" value="Integrase_cat-core"/>
</dbReference>
<keyword evidence="4" id="KW-1185">Reference proteome</keyword>